<evidence type="ECO:0000256" key="4">
    <source>
        <dbReference type="ARBA" id="ARBA00022574"/>
    </source>
</evidence>
<dbReference type="Pfam" id="PF12894">
    <property type="entry name" value="ANAPC4_WD40"/>
    <property type="match status" value="1"/>
</dbReference>
<dbReference type="Proteomes" id="UP000076798">
    <property type="component" value="Unassembled WGS sequence"/>
</dbReference>
<dbReference type="Pfam" id="PF04564">
    <property type="entry name" value="U-box"/>
    <property type="match status" value="1"/>
</dbReference>
<evidence type="ECO:0000256" key="12">
    <source>
        <dbReference type="ARBA" id="ARBA00023204"/>
    </source>
</evidence>
<evidence type="ECO:0000256" key="5">
    <source>
        <dbReference type="ARBA" id="ARBA00022664"/>
    </source>
</evidence>
<dbReference type="EC" id="2.3.2.27" evidence="15"/>
<keyword evidence="8" id="KW-0677">Repeat</keyword>
<dbReference type="AlphaFoldDB" id="A0A166J956"/>
<feature type="domain" description="U-box" evidence="17">
    <location>
        <begin position="1"/>
        <end position="85"/>
    </location>
</feature>
<dbReference type="UniPathway" id="UPA00143"/>
<accession>A0A166J956</accession>
<dbReference type="PANTHER" id="PTHR43995">
    <property type="entry name" value="PRE-MRNA-PROCESSING FACTOR 19"/>
    <property type="match status" value="1"/>
</dbReference>
<keyword evidence="9 15" id="KW-0227">DNA damage</keyword>
<keyword evidence="10 15" id="KW-0833">Ubl conjugation pathway</keyword>
<evidence type="ECO:0000256" key="14">
    <source>
        <dbReference type="PROSITE-ProRule" id="PRU00221"/>
    </source>
</evidence>
<dbReference type="PANTHER" id="PTHR43995:SF1">
    <property type="entry name" value="PRE-MRNA-PROCESSING FACTOR 19"/>
    <property type="match status" value="1"/>
</dbReference>
<keyword evidence="13 15" id="KW-0539">Nucleus</keyword>
<evidence type="ECO:0000256" key="2">
    <source>
        <dbReference type="ARBA" id="ARBA00004906"/>
    </source>
</evidence>
<evidence type="ECO:0000256" key="6">
    <source>
        <dbReference type="ARBA" id="ARBA00022679"/>
    </source>
</evidence>
<evidence type="ECO:0000256" key="15">
    <source>
        <dbReference type="RuleBase" id="RU367101"/>
    </source>
</evidence>
<dbReference type="InterPro" id="IPR038959">
    <property type="entry name" value="Prp19"/>
</dbReference>
<evidence type="ECO:0000256" key="13">
    <source>
        <dbReference type="ARBA" id="ARBA00023242"/>
    </source>
</evidence>
<gene>
    <name evidence="18" type="ORF">SISSUDRAFT_976707</name>
</gene>
<keyword evidence="11 15" id="KW-0508">mRNA splicing</keyword>
<evidence type="ECO:0000256" key="10">
    <source>
        <dbReference type="ARBA" id="ARBA00022786"/>
    </source>
</evidence>
<dbReference type="STRING" id="1314776.A0A166J956"/>
<dbReference type="Gene3D" id="2.130.10.10">
    <property type="entry name" value="YVTN repeat-like/Quinoprotein amine dehydrogenase"/>
    <property type="match status" value="1"/>
</dbReference>
<comment type="subunit">
    <text evidence="15">Homotetramer.</text>
</comment>
<dbReference type="InterPro" id="IPR003613">
    <property type="entry name" value="Ubox_domain"/>
</dbReference>
<dbReference type="SMART" id="SM00320">
    <property type="entry name" value="WD40"/>
    <property type="match status" value="6"/>
</dbReference>
<keyword evidence="12 15" id="KW-0234">DNA repair</keyword>
<dbReference type="PROSITE" id="PS50082">
    <property type="entry name" value="WD_REPEATS_2"/>
    <property type="match status" value="2"/>
</dbReference>
<organism evidence="18 19">
    <name type="scientific">Sistotremastrum suecicum HHB10207 ss-3</name>
    <dbReference type="NCBI Taxonomy" id="1314776"/>
    <lineage>
        <taxon>Eukaryota</taxon>
        <taxon>Fungi</taxon>
        <taxon>Dikarya</taxon>
        <taxon>Basidiomycota</taxon>
        <taxon>Agaricomycotina</taxon>
        <taxon>Agaricomycetes</taxon>
        <taxon>Sistotremastrales</taxon>
        <taxon>Sistotremastraceae</taxon>
        <taxon>Sistotremastrum</taxon>
    </lineage>
</organism>
<evidence type="ECO:0000256" key="8">
    <source>
        <dbReference type="ARBA" id="ARBA00022737"/>
    </source>
</evidence>
<dbReference type="GO" id="GO:0000398">
    <property type="term" value="P:mRNA splicing, via spliceosome"/>
    <property type="evidence" value="ECO:0007669"/>
    <property type="project" value="InterPro"/>
</dbReference>
<comment type="similarity">
    <text evidence="3 15">Belongs to the WD repeat PRP19 family.</text>
</comment>
<dbReference type="FunFam" id="3.30.40.10:FF:000027">
    <property type="entry name" value="Pre-mRNA-processing factor 19, putative"/>
    <property type="match status" value="1"/>
</dbReference>
<dbReference type="InterPro" id="IPR013915">
    <property type="entry name" value="Prp19_cc"/>
</dbReference>
<evidence type="ECO:0000313" key="19">
    <source>
        <dbReference type="Proteomes" id="UP000076798"/>
    </source>
</evidence>
<feature type="repeat" description="WD" evidence="14">
    <location>
        <begin position="389"/>
        <end position="430"/>
    </location>
</feature>
<evidence type="ECO:0000256" key="1">
    <source>
        <dbReference type="ARBA" id="ARBA00004123"/>
    </source>
</evidence>
<dbReference type="InterPro" id="IPR015943">
    <property type="entry name" value="WD40/YVTN_repeat-like_dom_sf"/>
</dbReference>
<dbReference type="GO" id="GO:0000974">
    <property type="term" value="C:Prp19 complex"/>
    <property type="evidence" value="ECO:0007669"/>
    <property type="project" value="UniProtKB-UniRule"/>
</dbReference>
<keyword evidence="19" id="KW-1185">Reference proteome</keyword>
<dbReference type="CDD" id="cd16656">
    <property type="entry name" value="RING-Ubox_PRP19"/>
    <property type="match status" value="1"/>
</dbReference>
<keyword evidence="4 14" id="KW-0853">WD repeat</keyword>
<dbReference type="GO" id="GO:0070534">
    <property type="term" value="P:protein K63-linked ubiquitination"/>
    <property type="evidence" value="ECO:0007669"/>
    <property type="project" value="UniProtKB-UniRule"/>
</dbReference>
<dbReference type="PROSITE" id="PS51698">
    <property type="entry name" value="U_BOX"/>
    <property type="match status" value="1"/>
</dbReference>
<evidence type="ECO:0000313" key="18">
    <source>
        <dbReference type="EMBL" id="KZT44502.1"/>
    </source>
</evidence>
<evidence type="ECO:0000259" key="17">
    <source>
        <dbReference type="PROSITE" id="PS51698"/>
    </source>
</evidence>
<keyword evidence="5 15" id="KW-0507">mRNA processing</keyword>
<evidence type="ECO:0000256" key="9">
    <source>
        <dbReference type="ARBA" id="ARBA00022763"/>
    </source>
</evidence>
<dbReference type="GO" id="GO:0006281">
    <property type="term" value="P:DNA repair"/>
    <property type="evidence" value="ECO:0007669"/>
    <property type="project" value="UniProtKB-KW"/>
</dbReference>
<comment type="catalytic activity">
    <reaction evidence="15">
        <text>S-ubiquitinyl-[E2 ubiquitin-conjugating enzyme]-L-cysteine + [acceptor protein]-L-lysine = [E2 ubiquitin-conjugating enzyme]-L-cysteine + N(6)-ubiquitinyl-[acceptor protein]-L-lysine.</text>
        <dbReference type="EC" id="2.3.2.27"/>
    </reaction>
</comment>
<name>A0A166J956_9AGAM</name>
<keyword evidence="6 15" id="KW-0808">Transferase</keyword>
<comment type="subcellular location">
    <subcellularLocation>
        <location evidence="1 15">Nucleus</location>
    </subcellularLocation>
</comment>
<dbReference type="Pfam" id="PF08606">
    <property type="entry name" value="Prp19"/>
    <property type="match status" value="1"/>
</dbReference>
<reference evidence="18 19" key="1">
    <citation type="journal article" date="2016" name="Mol. Biol. Evol.">
        <title>Comparative Genomics of Early-Diverging Mushroom-Forming Fungi Provides Insights into the Origins of Lignocellulose Decay Capabilities.</title>
        <authorList>
            <person name="Nagy L.G."/>
            <person name="Riley R."/>
            <person name="Tritt A."/>
            <person name="Adam C."/>
            <person name="Daum C."/>
            <person name="Floudas D."/>
            <person name="Sun H."/>
            <person name="Yadav J.S."/>
            <person name="Pangilinan J."/>
            <person name="Larsson K.H."/>
            <person name="Matsuura K."/>
            <person name="Barry K."/>
            <person name="Labutti K."/>
            <person name="Kuo R."/>
            <person name="Ohm R.A."/>
            <person name="Bhattacharya S.S."/>
            <person name="Shirouzu T."/>
            <person name="Yoshinaga Y."/>
            <person name="Martin F.M."/>
            <person name="Grigoriev I.V."/>
            <person name="Hibbett D.S."/>
        </authorList>
    </citation>
    <scope>NUCLEOTIDE SEQUENCE [LARGE SCALE GENOMIC DNA]</scope>
    <source>
        <strain evidence="18 19">HHB10207 ss-3</strain>
    </source>
</reference>
<feature type="repeat" description="WD" evidence="14">
    <location>
        <begin position="252"/>
        <end position="288"/>
    </location>
</feature>
<dbReference type="InterPro" id="IPR055340">
    <property type="entry name" value="RING-Ubox_PRP19"/>
</dbReference>
<dbReference type="GO" id="GO:0071006">
    <property type="term" value="C:U2-type catalytic step 1 spliceosome"/>
    <property type="evidence" value="ECO:0007669"/>
    <property type="project" value="TreeGrafter"/>
</dbReference>
<comment type="pathway">
    <text evidence="2 15">Protein modification; protein ubiquitination.</text>
</comment>
<dbReference type="Gene3D" id="3.30.40.10">
    <property type="entry name" value="Zinc/RING finger domain, C3HC4 (zinc finger)"/>
    <property type="match status" value="1"/>
</dbReference>
<dbReference type="GO" id="GO:0061630">
    <property type="term" value="F:ubiquitin protein ligase activity"/>
    <property type="evidence" value="ECO:0007669"/>
    <property type="project" value="UniProtKB-UniRule"/>
</dbReference>
<comment type="function">
    <text evidence="15">Ubiquitin-protein ligase which is mainly involved pre-mRNA splicing and DNA repair. Required for pre-mRNA splicing as component of the spliceosome.</text>
</comment>
<dbReference type="OrthoDB" id="687049at2759"/>
<proteinExistence type="inferred from homology"/>
<dbReference type="InterPro" id="IPR013083">
    <property type="entry name" value="Znf_RING/FYVE/PHD"/>
</dbReference>
<keyword evidence="7 15" id="KW-0747">Spliceosome</keyword>
<protein>
    <recommendedName>
        <fullName evidence="15">Pre-mRNA-processing factor 19</fullName>
        <ecNumber evidence="15">2.3.2.27</ecNumber>
    </recommendedName>
</protein>
<sequence length="510" mass="54674">MFYCGISGEPPREPVVSTKSGHVYERRLIVKYITENGTDPLTGEKLEESDLVAVKADPKATAPRPPTLTSVPALLHALQNEWDAVVLELFAMKQRHHADRQELSHALYQQDAATRVVARLVKERDVAREALANVQATLGVTPSAAPSNDVEMADGAEETSGLPADVTEEIDATHKTLSASRKKRKAPADYTTPAQVSSFTEKTTIQSLHSSSPSGITSMTLSRSQPSLLLTGGNDKIVQLYDNSTSKVLASLKGHTKRINHVALRESATGAPTLILSASQDKTARIWSHDAASGEYAPQSTFKTHKGDVTGLVVHPTSTLFALASADRTYSLHSLSTFQTVFQSSVSDDPYTSLGIHPDGTLLALGTPNAALQIFDVRTASLAASLAPAEAAPYSIPSASFSENGYHLLAPSSESALSVWDLRSLKSAVTIDLGEGFKVNKVKYDVGSAAFLTAVGSGGVRIYQHKNWKELASFQPSNNIEFTDLDWNATGSELWVAGGREVKIWGLPDA</sequence>
<dbReference type="GO" id="GO:0005737">
    <property type="term" value="C:cytoplasm"/>
    <property type="evidence" value="ECO:0007669"/>
    <property type="project" value="TreeGrafter"/>
</dbReference>
<dbReference type="SMART" id="SM00504">
    <property type="entry name" value="Ubox"/>
    <property type="match status" value="1"/>
</dbReference>
<evidence type="ECO:0000256" key="7">
    <source>
        <dbReference type="ARBA" id="ARBA00022728"/>
    </source>
</evidence>
<dbReference type="InterPro" id="IPR001680">
    <property type="entry name" value="WD40_rpt"/>
</dbReference>
<feature type="compositionally biased region" description="Polar residues" evidence="16">
    <location>
        <begin position="192"/>
        <end position="220"/>
    </location>
</feature>
<dbReference type="EMBL" id="KV428004">
    <property type="protein sequence ID" value="KZT44502.1"/>
    <property type="molecule type" value="Genomic_DNA"/>
</dbReference>
<evidence type="ECO:0000256" key="3">
    <source>
        <dbReference type="ARBA" id="ARBA00006388"/>
    </source>
</evidence>
<dbReference type="SUPFAM" id="SSF50978">
    <property type="entry name" value="WD40 repeat-like"/>
    <property type="match status" value="1"/>
</dbReference>
<dbReference type="Pfam" id="PF00400">
    <property type="entry name" value="WD40"/>
    <property type="match status" value="1"/>
</dbReference>
<dbReference type="InterPro" id="IPR036322">
    <property type="entry name" value="WD40_repeat_dom_sf"/>
</dbReference>
<evidence type="ECO:0000256" key="11">
    <source>
        <dbReference type="ARBA" id="ARBA00023187"/>
    </source>
</evidence>
<dbReference type="InterPro" id="IPR024977">
    <property type="entry name" value="Apc4-like_WD40_dom"/>
</dbReference>
<feature type="region of interest" description="Disordered" evidence="16">
    <location>
        <begin position="141"/>
        <end position="220"/>
    </location>
</feature>
<evidence type="ECO:0000256" key="16">
    <source>
        <dbReference type="SAM" id="MobiDB-lite"/>
    </source>
</evidence>
<dbReference type="SUPFAM" id="SSF57850">
    <property type="entry name" value="RING/U-box"/>
    <property type="match status" value="1"/>
</dbReference>